<proteinExistence type="predicted"/>
<reference evidence="1 2" key="1">
    <citation type="submission" date="2022-07" db="EMBL/GenBank/DDBJ databases">
        <title>Genome Analysis of Selected Gammaproteobacteria from Nigerian Food snails.</title>
        <authorList>
            <person name="Okafor A.C."/>
        </authorList>
    </citation>
    <scope>NUCLEOTIDE SEQUENCE [LARGE SCALE GENOMIC DNA]</scope>
    <source>
        <strain evidence="1 2">Awg 2</strain>
    </source>
</reference>
<comment type="caution">
    <text evidence="1">The sequence shown here is derived from an EMBL/GenBank/DDBJ whole genome shotgun (WGS) entry which is preliminary data.</text>
</comment>
<gene>
    <name evidence="1" type="ORF">NNO07_15570</name>
</gene>
<evidence type="ECO:0000313" key="2">
    <source>
        <dbReference type="Proteomes" id="UP001211689"/>
    </source>
</evidence>
<keyword evidence="2" id="KW-1185">Reference proteome</keyword>
<name>A0ABT4Y6K0_METRE</name>
<sequence>MFQPRTSDALPPIPGPFFDCASPFASVALVQLASGEHLGDRLQRGLARLIGRRKAR</sequence>
<dbReference type="RefSeq" id="WP_190833562.1">
    <property type="nucleotide sequence ID" value="NZ_JANEWF010000016.1"/>
</dbReference>
<accession>A0ABT4Y6K0</accession>
<dbReference type="Proteomes" id="UP001211689">
    <property type="component" value="Unassembled WGS sequence"/>
</dbReference>
<organism evidence="1 2">
    <name type="scientific">Metapseudomonas resinovorans</name>
    <name type="common">Pseudomonas resinovorans</name>
    <dbReference type="NCBI Taxonomy" id="53412"/>
    <lineage>
        <taxon>Bacteria</taxon>
        <taxon>Pseudomonadati</taxon>
        <taxon>Pseudomonadota</taxon>
        <taxon>Gammaproteobacteria</taxon>
        <taxon>Pseudomonadales</taxon>
        <taxon>Pseudomonadaceae</taxon>
        <taxon>Metapseudomonas</taxon>
    </lineage>
</organism>
<dbReference type="EMBL" id="JANEWF010000016">
    <property type="protein sequence ID" value="MDA8484490.1"/>
    <property type="molecule type" value="Genomic_DNA"/>
</dbReference>
<protein>
    <submittedName>
        <fullName evidence="1">Uncharacterized protein</fullName>
    </submittedName>
</protein>
<evidence type="ECO:0000313" key="1">
    <source>
        <dbReference type="EMBL" id="MDA8484490.1"/>
    </source>
</evidence>